<name>A0A1F8F4Y8_9BACT</name>
<organism evidence="1 2">
    <name type="scientific">Candidatus Yanofskybacteria bacterium RIFCSPHIGHO2_02_FULL_39_10</name>
    <dbReference type="NCBI Taxonomy" id="1802674"/>
    <lineage>
        <taxon>Bacteria</taxon>
        <taxon>Candidatus Yanofskyibacteriota</taxon>
    </lineage>
</organism>
<evidence type="ECO:0000313" key="2">
    <source>
        <dbReference type="Proteomes" id="UP000178908"/>
    </source>
</evidence>
<accession>A0A1F8F4Y8</accession>
<proteinExistence type="predicted"/>
<gene>
    <name evidence="1" type="ORF">A3C61_00045</name>
</gene>
<dbReference type="EMBL" id="MGJO01000065">
    <property type="protein sequence ID" value="OGN07728.1"/>
    <property type="molecule type" value="Genomic_DNA"/>
</dbReference>
<reference evidence="1 2" key="1">
    <citation type="journal article" date="2016" name="Nat. Commun.">
        <title>Thousands of microbial genomes shed light on interconnected biogeochemical processes in an aquifer system.</title>
        <authorList>
            <person name="Anantharaman K."/>
            <person name="Brown C.T."/>
            <person name="Hug L.A."/>
            <person name="Sharon I."/>
            <person name="Castelle C.J."/>
            <person name="Probst A.J."/>
            <person name="Thomas B.C."/>
            <person name="Singh A."/>
            <person name="Wilkins M.J."/>
            <person name="Karaoz U."/>
            <person name="Brodie E.L."/>
            <person name="Williams K.H."/>
            <person name="Hubbard S.S."/>
            <person name="Banfield J.F."/>
        </authorList>
    </citation>
    <scope>NUCLEOTIDE SEQUENCE [LARGE SCALE GENOMIC DNA]</scope>
</reference>
<comment type="caution">
    <text evidence="1">The sequence shown here is derived from an EMBL/GenBank/DDBJ whole genome shotgun (WGS) entry which is preliminary data.</text>
</comment>
<evidence type="ECO:0000313" key="1">
    <source>
        <dbReference type="EMBL" id="OGN07728.1"/>
    </source>
</evidence>
<dbReference type="AlphaFoldDB" id="A0A1F8F4Y8"/>
<dbReference type="Proteomes" id="UP000178908">
    <property type="component" value="Unassembled WGS sequence"/>
</dbReference>
<protein>
    <submittedName>
        <fullName evidence="1">Uncharacterized protein</fullName>
    </submittedName>
</protein>
<sequence length="73" mass="8135">MRAIYEVRYLNGMVQFLRRGTIDSAPSIGMSLKLSGCPRTNYKDGLPVVESVIDEGDDTLRIILGNGIIESYR</sequence>